<keyword evidence="4" id="KW-1185">Reference proteome</keyword>
<dbReference type="Pfam" id="PF24516">
    <property type="entry name" value="ARM_KNTC1_2nd"/>
    <property type="match status" value="1"/>
</dbReference>
<evidence type="ECO:0000313" key="4">
    <source>
        <dbReference type="Proteomes" id="UP000079169"/>
    </source>
</evidence>
<dbReference type="GO" id="GO:0005828">
    <property type="term" value="C:kinetochore microtubule"/>
    <property type="evidence" value="ECO:0007669"/>
    <property type="project" value="TreeGrafter"/>
</dbReference>
<dbReference type="InterPro" id="IPR011047">
    <property type="entry name" value="Quinoprotein_ADH-like_sf"/>
</dbReference>
<evidence type="ECO:0000259" key="3">
    <source>
        <dbReference type="Pfam" id="PF24520"/>
    </source>
</evidence>
<dbReference type="Pfam" id="PF24520">
    <property type="entry name" value="ARM_KNTC1_1st"/>
    <property type="match status" value="1"/>
</dbReference>
<feature type="domain" description="KNTC1 N-terminal" evidence="1">
    <location>
        <begin position="31"/>
        <end position="194"/>
    </location>
</feature>
<dbReference type="InterPro" id="IPR055402">
    <property type="entry name" value="KNTC1_N"/>
</dbReference>
<dbReference type="InterPro" id="IPR055404">
    <property type="entry name" value="ARM_KNTC1_2nd"/>
</dbReference>
<dbReference type="GO" id="GO:0007094">
    <property type="term" value="P:mitotic spindle assembly checkpoint signaling"/>
    <property type="evidence" value="ECO:0007669"/>
    <property type="project" value="TreeGrafter"/>
</dbReference>
<dbReference type="SUPFAM" id="SSF50998">
    <property type="entry name" value="Quinoprotein alcohol dehydrogenase-like"/>
    <property type="match status" value="1"/>
</dbReference>
<proteinExistence type="predicted"/>
<dbReference type="RefSeq" id="XP_008477725.2">
    <property type="nucleotide sequence ID" value="XM_008479503.2"/>
</dbReference>
<dbReference type="InterPro" id="IPR055403">
    <property type="entry name" value="ARM_KNTC1_1st"/>
</dbReference>
<dbReference type="STRING" id="121845.A0A1S3DAJ7"/>
<organism evidence="4 5">
    <name type="scientific">Diaphorina citri</name>
    <name type="common">Asian citrus psyllid</name>
    <dbReference type="NCBI Taxonomy" id="121845"/>
    <lineage>
        <taxon>Eukaryota</taxon>
        <taxon>Metazoa</taxon>
        <taxon>Ecdysozoa</taxon>
        <taxon>Arthropoda</taxon>
        <taxon>Hexapoda</taxon>
        <taxon>Insecta</taxon>
        <taxon>Pterygota</taxon>
        <taxon>Neoptera</taxon>
        <taxon>Paraneoptera</taxon>
        <taxon>Hemiptera</taxon>
        <taxon>Sternorrhyncha</taxon>
        <taxon>Psylloidea</taxon>
        <taxon>Psyllidae</taxon>
        <taxon>Diaphorininae</taxon>
        <taxon>Diaphorina</taxon>
    </lineage>
</organism>
<dbReference type="Proteomes" id="UP000079169">
    <property type="component" value="Unplaced"/>
</dbReference>
<protein>
    <submittedName>
        <fullName evidence="5">Uncharacterized protein LOC103514606</fullName>
    </submittedName>
</protein>
<dbReference type="PANTHER" id="PTHR15688:SF1">
    <property type="entry name" value="KINETOCHORE-ASSOCIATED PROTEIN 1"/>
    <property type="match status" value="1"/>
</dbReference>
<dbReference type="GeneID" id="103514606"/>
<dbReference type="GO" id="GO:0005737">
    <property type="term" value="C:cytoplasm"/>
    <property type="evidence" value="ECO:0007669"/>
    <property type="project" value="TreeGrafter"/>
</dbReference>
<evidence type="ECO:0000259" key="2">
    <source>
        <dbReference type="Pfam" id="PF24516"/>
    </source>
</evidence>
<reference evidence="5" key="1">
    <citation type="submission" date="2025-08" db="UniProtKB">
        <authorList>
            <consortium name="RefSeq"/>
        </authorList>
    </citation>
    <scope>IDENTIFICATION</scope>
</reference>
<dbReference type="GO" id="GO:1903394">
    <property type="term" value="P:protein localization to kinetochore involved in kinetochore assembly"/>
    <property type="evidence" value="ECO:0007669"/>
    <property type="project" value="TreeGrafter"/>
</dbReference>
<dbReference type="KEGG" id="dci:103514606"/>
<dbReference type="GO" id="GO:1990423">
    <property type="term" value="C:RZZ complex"/>
    <property type="evidence" value="ECO:0007669"/>
    <property type="project" value="TreeGrafter"/>
</dbReference>
<feature type="domain" description="KNTC1 first ARM-repeats" evidence="3">
    <location>
        <begin position="384"/>
        <end position="422"/>
    </location>
</feature>
<name>A0A1S3DAJ7_DIACI</name>
<accession>A0A1S3DAJ7</accession>
<dbReference type="GO" id="GO:0031267">
    <property type="term" value="F:small GTPase binding"/>
    <property type="evidence" value="ECO:0007669"/>
    <property type="project" value="TreeGrafter"/>
</dbReference>
<feature type="non-terminal residue" evidence="5">
    <location>
        <position position="1222"/>
    </location>
</feature>
<dbReference type="Pfam" id="PF24506">
    <property type="entry name" value="KNTC1_N"/>
    <property type="match status" value="1"/>
</dbReference>
<dbReference type="GO" id="GO:0000070">
    <property type="term" value="P:mitotic sister chromatid segregation"/>
    <property type="evidence" value="ECO:0007669"/>
    <property type="project" value="TreeGrafter"/>
</dbReference>
<dbReference type="PANTHER" id="PTHR15688">
    <property type="entry name" value="KINETOCHORE-ASSOCIATED PROTEIN 1"/>
    <property type="match status" value="1"/>
</dbReference>
<feature type="domain" description="KNTC1 second ARM-repeats" evidence="2">
    <location>
        <begin position="847"/>
        <end position="1008"/>
    </location>
</feature>
<gene>
    <name evidence="5" type="primary">LOC103514606</name>
</gene>
<dbReference type="InterPro" id="IPR052802">
    <property type="entry name" value="KNTC1"/>
</dbReference>
<dbReference type="AlphaFoldDB" id="A0A1S3DAJ7"/>
<evidence type="ECO:0000259" key="1">
    <source>
        <dbReference type="Pfam" id="PF24506"/>
    </source>
</evidence>
<dbReference type="PaxDb" id="121845-A0A1S3DAJ7"/>
<evidence type="ECO:0000313" key="5">
    <source>
        <dbReference type="RefSeq" id="XP_008477725.2"/>
    </source>
</evidence>
<sequence>MWHSDYCGLDPDDETSNFNKTRAFAFNDSSVFESHTLATIKKAPENVSTLEPQIFSQFIPDVGLTIVIDQTLIIYEESFAKTIITWSGEENITCFTVDPSGQFLFVGLGNVCLCCVHIATGITVFERDLPNDDGSDKILKIEHETNDGSVLVFTAAGHIYRFTKIALASFNQICTEQEGNEDELDTVAEQIEIHALFSLFKKSKPSDHILCSAVIEDGGRILLANTALHVLNAMTDEAIVQLDNIPLDMKILKMEPIDELEIILCLTHATQLVIVCQLTWTIIHECELEGVKDFTIVSDLNENRDYCVLISTAAPEILLMTLPGFNIKWNLNDNKNAHYNVIKNKTILEDGIIYIETDHSSSQPMDQVFIKAMVKSRPEDRLERMLRRGKFDAAYEFAKLLNLNIETIHKARIHKIMSDLQTLTWSKSPPDLAGKFDAAYEFAKLLNLNIETIHKARIHKTIVIPDVGLTIVIDQTLIIYEESFAKTIITWSGEENITCFSVDPSGQFLFVGLGNVCLCCVHIATGITVFERDLPNDDGSDKILKIEHETNDGSVLVFTAAGHIYRFTKIALASFNQICTEQEGNEDELDTVAEQIEIHALFSLFKKSKPSDHILCSAVIEDGGRILLANTTLHVLNAMTDEAIVQLDNIPLDMKILKMEPIDELEIILCLTHATQLVIVCQLTWTIIHECELEGVKDFTIVSDLNENRDYCVLISTAAPEILLMTLPGFNINSGPNWSESSLKFCQSVLGIIESTSLSSLGISNAQGCSPNSPIQNLLSLIKILQSLTLLKSSFNIRLSFSEYCQSNKLEVVFDILDRTASQQVSGLFSGFLAQFLFENKLSNDAVLTEYIKLLLESSVNWWYAEDAAWEDKISVLIPLILNTEERVQAILCVLRRSPVPWSPVILALGESALKASHQLVSAVQTEYNLVPGKLILKKYGFKQDLPPKHHLSRLIRFIYKQKKPSMLQDAVQLVQSLDSNKNYDPYELYVSNLIDGSRTDEAVNFLDDPALHPDIVKACCKVIIARTHLLVRSQDKRAENYVNILESVKQRLENINTRKTSPTDPLAKGLDTYVQKVKHVYMLRRDFNTGSSVSELSYPGKRESVLRSVLNELNQTINTEALSEVTLKKIASCCGVTYEETLITLIQITSHQYYGKLSQFLLDAHNIGSEHIACKLLGVTSFLLCYYNPKNKVNTQECLLYFLQQSLLGWKPVFEVKSDLD</sequence>